<protein>
    <submittedName>
        <fullName evidence="2">Sulfite exporter TauE/SafE family protein</fullName>
    </submittedName>
</protein>
<reference evidence="3" key="1">
    <citation type="journal article" date="2019" name="Int. J. Syst. Evol. Microbiol.">
        <title>The Global Catalogue of Microorganisms (GCM) 10K type strain sequencing project: providing services to taxonomists for standard genome sequencing and annotation.</title>
        <authorList>
            <consortium name="The Broad Institute Genomics Platform"/>
            <consortium name="The Broad Institute Genome Sequencing Center for Infectious Disease"/>
            <person name="Wu L."/>
            <person name="Ma J."/>
        </authorList>
    </citation>
    <scope>NUCLEOTIDE SEQUENCE [LARGE SCALE GENOMIC DNA]</scope>
    <source>
        <strain evidence="3">CECT 7706</strain>
    </source>
</reference>
<gene>
    <name evidence="2" type="ORF">QWZ15_06285</name>
</gene>
<dbReference type="PANTHER" id="PTHR43483">
    <property type="entry name" value="MEMBRANE TRANSPORTER PROTEIN HI_0806-RELATED"/>
    <property type="match status" value="1"/>
</dbReference>
<organism evidence="2 3">
    <name type="scientific">Cyclobacterium jeungdonense</name>
    <dbReference type="NCBI Taxonomy" id="708087"/>
    <lineage>
        <taxon>Bacteria</taxon>
        <taxon>Pseudomonadati</taxon>
        <taxon>Bacteroidota</taxon>
        <taxon>Cytophagia</taxon>
        <taxon>Cytophagales</taxon>
        <taxon>Cyclobacteriaceae</taxon>
        <taxon>Cyclobacterium</taxon>
    </lineage>
</organism>
<evidence type="ECO:0000256" key="1">
    <source>
        <dbReference type="SAM" id="Phobius"/>
    </source>
</evidence>
<keyword evidence="1" id="KW-1133">Transmembrane helix</keyword>
<proteinExistence type="predicted"/>
<feature type="transmembrane region" description="Helical" evidence="1">
    <location>
        <begin position="103"/>
        <end position="123"/>
    </location>
</feature>
<name>A0ABT8C5R0_9BACT</name>
<keyword evidence="3" id="KW-1185">Reference proteome</keyword>
<feature type="transmembrane region" description="Helical" evidence="1">
    <location>
        <begin position="37"/>
        <end position="58"/>
    </location>
</feature>
<dbReference type="EMBL" id="JAUFQS010000005">
    <property type="protein sequence ID" value="MDN3687427.1"/>
    <property type="molecule type" value="Genomic_DNA"/>
</dbReference>
<comment type="caution">
    <text evidence="2">The sequence shown here is derived from an EMBL/GenBank/DDBJ whole genome shotgun (WGS) entry which is preliminary data.</text>
</comment>
<feature type="transmembrane region" description="Helical" evidence="1">
    <location>
        <begin position="6"/>
        <end position="25"/>
    </location>
</feature>
<dbReference type="PANTHER" id="PTHR43483:SF3">
    <property type="entry name" value="MEMBRANE TRANSPORTER PROTEIN HI_0806-RELATED"/>
    <property type="match status" value="1"/>
</dbReference>
<sequence length="131" mass="14307">MSIILKVILGLMTGSFGFYYISDVLRNRKMFSGKPWSGLLVTGFITNFFDTLGIGSFAQQTAIFKFFKLVDDRLIPGTMNVGNTIPTVTQAFIFMTVVQVDPITLVSMSTAAPIGALLGAGIVSKMSRRRI</sequence>
<keyword evidence="1" id="KW-0472">Membrane</keyword>
<evidence type="ECO:0000313" key="2">
    <source>
        <dbReference type="EMBL" id="MDN3687427.1"/>
    </source>
</evidence>
<dbReference type="RefSeq" id="WP_205602109.1">
    <property type="nucleotide sequence ID" value="NZ_JAUFQS010000005.1"/>
</dbReference>
<dbReference type="Proteomes" id="UP001236663">
    <property type="component" value="Unassembled WGS sequence"/>
</dbReference>
<evidence type="ECO:0000313" key="3">
    <source>
        <dbReference type="Proteomes" id="UP001236663"/>
    </source>
</evidence>
<keyword evidence="1" id="KW-0812">Transmembrane</keyword>
<accession>A0ABT8C5R0</accession>